<evidence type="ECO:0000259" key="5">
    <source>
        <dbReference type="PROSITE" id="PS50222"/>
    </source>
</evidence>
<dbReference type="InterPro" id="IPR002048">
    <property type="entry name" value="EF_hand_dom"/>
</dbReference>
<dbReference type="AlphaFoldDB" id="A0A074ZX00"/>
<dbReference type="PANTHER" id="PTHR23055">
    <property type="entry name" value="CALCIUM BINDING PROTEINS"/>
    <property type="match status" value="1"/>
</dbReference>
<keyword evidence="4" id="KW-0106">Calcium</keyword>
<dbReference type="PRINTS" id="PR00450">
    <property type="entry name" value="RECOVERIN"/>
</dbReference>
<name>A0A074ZX00_OPIVI</name>
<feature type="domain" description="EF-hand" evidence="5">
    <location>
        <begin position="124"/>
        <end position="159"/>
    </location>
</feature>
<dbReference type="PANTHER" id="PTHR23055:SF69">
    <property type="entry name" value="NEURONAL CALCIUM SENSOR 2"/>
    <property type="match status" value="1"/>
</dbReference>
<dbReference type="OrthoDB" id="191686at2759"/>
<reference evidence="6 7" key="1">
    <citation type="submission" date="2013-11" db="EMBL/GenBank/DDBJ databases">
        <title>Opisthorchis viverrini - life in the bile duct.</title>
        <authorList>
            <person name="Young N.D."/>
            <person name="Nagarajan N."/>
            <person name="Lin S.J."/>
            <person name="Korhonen P.K."/>
            <person name="Jex A.R."/>
            <person name="Hall R.S."/>
            <person name="Safavi-Hemami H."/>
            <person name="Kaewkong W."/>
            <person name="Bertrand D."/>
            <person name="Gao S."/>
            <person name="Seet Q."/>
            <person name="Wongkham S."/>
            <person name="Teh B.T."/>
            <person name="Wongkham C."/>
            <person name="Intapan P.M."/>
            <person name="Maleewong W."/>
            <person name="Yang X."/>
            <person name="Hu M."/>
            <person name="Wang Z."/>
            <person name="Hofmann A."/>
            <person name="Sternberg P.W."/>
            <person name="Tan P."/>
            <person name="Wang J."/>
            <person name="Gasser R.B."/>
        </authorList>
    </citation>
    <scope>NUCLEOTIDE SEQUENCE [LARGE SCALE GENOMIC DNA]</scope>
</reference>
<dbReference type="STRING" id="6198.A0A074ZX00"/>
<gene>
    <name evidence="6" type="ORF">T265_13704</name>
</gene>
<evidence type="ECO:0000313" key="6">
    <source>
        <dbReference type="EMBL" id="KER27880.1"/>
    </source>
</evidence>
<dbReference type="KEGG" id="ovi:T265_13704"/>
<sequence>RTRVIHPSAERVSVGSKLDTGADRPSLSGFYSARQISNGEIASLPERLGPLLFVYHRLKKDIMGAILPTKSLPKGEVKKLVQKTHFSEHQIKKWYKEFIKDCPSGLLNRATFLSMYTQFFPDGKARPFYEHLFRTFDQDGSGNIDFTEFLTAISITQSGDPEEKLDLAFQLYDIDRNGTIEESEMTQIITAIHLMVGEVDTRDNNPGERTRAIFQKMDANSDKLLTKEEFIKGCLSDEHLYRLLAQSEDKKST</sequence>
<evidence type="ECO:0000313" key="7">
    <source>
        <dbReference type="Proteomes" id="UP000054324"/>
    </source>
</evidence>
<dbReference type="CDD" id="cd00051">
    <property type="entry name" value="EFh"/>
    <property type="match status" value="2"/>
</dbReference>
<dbReference type="Pfam" id="PF13499">
    <property type="entry name" value="EF-hand_7"/>
    <property type="match status" value="1"/>
</dbReference>
<dbReference type="RefSeq" id="XP_009168388.1">
    <property type="nucleotide sequence ID" value="XM_009170124.1"/>
</dbReference>
<feature type="domain" description="EF-hand" evidence="5">
    <location>
        <begin position="160"/>
        <end position="195"/>
    </location>
</feature>
<dbReference type="InterPro" id="IPR028846">
    <property type="entry name" value="Recoverin"/>
</dbReference>
<evidence type="ECO:0000256" key="3">
    <source>
        <dbReference type="ARBA" id="ARBA00022737"/>
    </source>
</evidence>
<dbReference type="Proteomes" id="UP000054324">
    <property type="component" value="Unassembled WGS sequence"/>
</dbReference>
<proteinExistence type="inferred from homology"/>
<dbReference type="CTD" id="20327871"/>
<feature type="non-terminal residue" evidence="6">
    <location>
        <position position="1"/>
    </location>
</feature>
<dbReference type="Gene3D" id="1.10.238.10">
    <property type="entry name" value="EF-hand"/>
    <property type="match status" value="1"/>
</dbReference>
<dbReference type="SMART" id="SM00054">
    <property type="entry name" value="EFh"/>
    <property type="match status" value="3"/>
</dbReference>
<keyword evidence="3" id="KW-0677">Repeat</keyword>
<keyword evidence="2" id="KW-0479">Metal-binding</keyword>
<dbReference type="GeneID" id="20327871"/>
<dbReference type="EMBL" id="KL596712">
    <property type="protein sequence ID" value="KER27880.1"/>
    <property type="molecule type" value="Genomic_DNA"/>
</dbReference>
<dbReference type="InterPro" id="IPR018247">
    <property type="entry name" value="EF_Hand_1_Ca_BS"/>
</dbReference>
<dbReference type="PROSITE" id="PS50222">
    <property type="entry name" value="EF_HAND_2"/>
    <property type="match status" value="3"/>
</dbReference>
<dbReference type="GO" id="GO:0005509">
    <property type="term" value="F:calcium ion binding"/>
    <property type="evidence" value="ECO:0007669"/>
    <property type="project" value="InterPro"/>
</dbReference>
<keyword evidence="7" id="KW-1185">Reference proteome</keyword>
<dbReference type="InterPro" id="IPR011992">
    <property type="entry name" value="EF-hand-dom_pair"/>
</dbReference>
<evidence type="ECO:0000256" key="4">
    <source>
        <dbReference type="ARBA" id="ARBA00022837"/>
    </source>
</evidence>
<dbReference type="PROSITE" id="PS00018">
    <property type="entry name" value="EF_HAND_1"/>
    <property type="match status" value="3"/>
</dbReference>
<protein>
    <recommendedName>
        <fullName evidence="5">EF-hand domain-containing protein</fullName>
    </recommendedName>
</protein>
<dbReference type="SUPFAM" id="SSF47473">
    <property type="entry name" value="EF-hand"/>
    <property type="match status" value="1"/>
</dbReference>
<evidence type="ECO:0000256" key="1">
    <source>
        <dbReference type="ARBA" id="ARBA00006049"/>
    </source>
</evidence>
<dbReference type="Pfam" id="PF13833">
    <property type="entry name" value="EF-hand_8"/>
    <property type="match status" value="1"/>
</dbReference>
<feature type="domain" description="EF-hand" evidence="5">
    <location>
        <begin position="205"/>
        <end position="240"/>
    </location>
</feature>
<dbReference type="FunFam" id="1.10.238.10:FF:000009">
    <property type="entry name" value="Visinin-like protein 1"/>
    <property type="match status" value="1"/>
</dbReference>
<accession>A0A074ZX00</accession>
<comment type="similarity">
    <text evidence="1">Belongs to the recoverin family.</text>
</comment>
<evidence type="ECO:0000256" key="2">
    <source>
        <dbReference type="ARBA" id="ARBA00022723"/>
    </source>
</evidence>
<organism evidence="6 7">
    <name type="scientific">Opisthorchis viverrini</name>
    <name type="common">Southeast Asian liver fluke</name>
    <dbReference type="NCBI Taxonomy" id="6198"/>
    <lineage>
        <taxon>Eukaryota</taxon>
        <taxon>Metazoa</taxon>
        <taxon>Spiralia</taxon>
        <taxon>Lophotrochozoa</taxon>
        <taxon>Platyhelminthes</taxon>
        <taxon>Trematoda</taxon>
        <taxon>Digenea</taxon>
        <taxon>Opisthorchiida</taxon>
        <taxon>Opisthorchiata</taxon>
        <taxon>Opisthorchiidae</taxon>
        <taxon>Opisthorchis</taxon>
    </lineage>
</organism>